<dbReference type="AlphaFoldDB" id="A0A8F5BVK0"/>
<organism evidence="1 2">
    <name type="scientific">Saccharolobus shibatae</name>
    <dbReference type="NCBI Taxonomy" id="2286"/>
    <lineage>
        <taxon>Archaea</taxon>
        <taxon>Thermoproteota</taxon>
        <taxon>Thermoprotei</taxon>
        <taxon>Sulfolobales</taxon>
        <taxon>Sulfolobaceae</taxon>
        <taxon>Saccharolobus</taxon>
    </lineage>
</organism>
<protein>
    <submittedName>
        <fullName evidence="1">Uncharacterized protein</fullName>
    </submittedName>
</protein>
<gene>
    <name evidence="1" type="ORF">J5U21_01774</name>
</gene>
<dbReference type="Proteomes" id="UP000693941">
    <property type="component" value="Chromosome"/>
</dbReference>
<evidence type="ECO:0000313" key="1">
    <source>
        <dbReference type="EMBL" id="QXJ32123.1"/>
    </source>
</evidence>
<evidence type="ECO:0000313" key="2">
    <source>
        <dbReference type="Proteomes" id="UP000693941"/>
    </source>
</evidence>
<accession>A0A8F5BVK0</accession>
<reference evidence="1" key="1">
    <citation type="journal article" date="2021" name="Environ. Microbiol.">
        <title>New insights into the diversity and evolution of the archaeal mobilome from three complete genomes of Saccharolobus shibatae.</title>
        <authorList>
            <person name="Medvedeva S."/>
            <person name="Brandt D."/>
            <person name="Cvirkaite-Krupovic V."/>
            <person name="Liu Y."/>
            <person name="Severinov K."/>
            <person name="Ishino S."/>
            <person name="Ishino Y."/>
            <person name="Prangishvili D."/>
            <person name="Kalinowski J."/>
            <person name="Krupovic M."/>
        </authorList>
    </citation>
    <scope>NUCLEOTIDE SEQUENCE</scope>
    <source>
        <strain evidence="1">BEU9</strain>
    </source>
</reference>
<dbReference type="EMBL" id="CP077715">
    <property type="protein sequence ID" value="QXJ32123.1"/>
    <property type="molecule type" value="Genomic_DNA"/>
</dbReference>
<name>A0A8F5BVK0_9CREN</name>
<proteinExistence type="predicted"/>
<sequence>MRLVVYAFQFYSRLSYWISQVEVIVEMVPFNSIVDYHKNHSLYILKVLCTFNSIVDYQIKKKDKMDSEKHPFNSIVDYLVSVSNLYTSMKA</sequence>